<keyword evidence="3" id="KW-1185">Reference proteome</keyword>
<accession>A0A8J6IKM5</accession>
<proteinExistence type="predicted"/>
<dbReference type="InterPro" id="IPR031329">
    <property type="entry name" value="NEUT/ALK_ceramidase_N"/>
</dbReference>
<dbReference type="Pfam" id="PF04734">
    <property type="entry name" value="Ceramidase_alk"/>
    <property type="match status" value="1"/>
</dbReference>
<name>A0A8J6IKM5_9FIRM</name>
<protein>
    <submittedName>
        <fullName evidence="2">Neutral/alkaline non-lysosomal ceramidase N-terminal domain-containing protein</fullName>
    </submittedName>
</protein>
<dbReference type="Proteomes" id="UP000597668">
    <property type="component" value="Unassembled WGS sequence"/>
</dbReference>
<organism evidence="2 3">
    <name type="scientific">Neobittarella massiliensis</name>
    <name type="common">ex Bilen et al. 2018</name>
    <dbReference type="NCBI Taxonomy" id="2041842"/>
    <lineage>
        <taxon>Bacteria</taxon>
        <taxon>Bacillati</taxon>
        <taxon>Bacillota</taxon>
        <taxon>Clostridia</taxon>
        <taxon>Eubacteriales</taxon>
        <taxon>Oscillospiraceae</taxon>
        <taxon>Neobittarella (ex Bilen et al. 2018)</taxon>
    </lineage>
</organism>
<gene>
    <name evidence="2" type="ORF">H8K20_02725</name>
</gene>
<dbReference type="AlphaFoldDB" id="A0A8J6IKM5"/>
<reference evidence="2" key="1">
    <citation type="submission" date="2020-08" db="EMBL/GenBank/DDBJ databases">
        <authorList>
            <person name="Liu C."/>
            <person name="Sun Q."/>
        </authorList>
    </citation>
    <scope>NUCLEOTIDE SEQUENCE</scope>
    <source>
        <strain evidence="2">NSJ-65</strain>
    </source>
</reference>
<sequence>MMTAHTPTGAVQVGYAAADITPTMPVQLIGFAREDDTSRGVLEPLVAQVLLFDQDGDRCCLVTLDLLGLTQQLGDRLRDELAQLLCCARSQVMLCCSHTHSGPDCAAAPAYYRFLCRQVSGAARAALQDLAPAAGAWAVVRAAIGQNRRGDGPVDDRIGALKLARPGRPDLLLIRLTAHPNVLTWENRRISPDYFGAVRRQLGTQLGAEVLVTQGAAGNIRPAFRWHRANYLETHPLQKAALARTPQLMLEIERDSLAALERMAAAVAAALAPAVTALPLRPLQVVRMVSDWLDCTSPVPDPQQERAIADEAWTMGQVPAAGWRAEIARLRRSGVAVQHTPVELQFLQIDGGCLCGTICEAMCELALEAAELADDELLFFGGYTGGCSGYLPDAAEYDRGGYEVLWSMLLYYPYHGRVMPLDRDTGHRLAVRAAACWRALRAGGPLPPQPSTEPSANT</sequence>
<comment type="caution">
    <text evidence="2">The sequence shown here is derived from an EMBL/GenBank/DDBJ whole genome shotgun (WGS) entry which is preliminary data.</text>
</comment>
<evidence type="ECO:0000259" key="1">
    <source>
        <dbReference type="Pfam" id="PF04734"/>
    </source>
</evidence>
<dbReference type="EMBL" id="JACOGI010000001">
    <property type="protein sequence ID" value="MBC3515309.1"/>
    <property type="molecule type" value="Genomic_DNA"/>
</dbReference>
<evidence type="ECO:0000313" key="3">
    <source>
        <dbReference type="Proteomes" id="UP000597668"/>
    </source>
</evidence>
<feature type="domain" description="Neutral/alkaline non-lysosomal ceramidase N-terminal" evidence="1">
    <location>
        <begin position="12"/>
        <end position="112"/>
    </location>
</feature>
<evidence type="ECO:0000313" key="2">
    <source>
        <dbReference type="EMBL" id="MBC3515309.1"/>
    </source>
</evidence>